<accession>A0A2Z6ZQG7</accession>
<sequence>MTSAYLLEEAGFSKAYVSISIGGSWIQQSLRQHICWRKLDSAKLTSAYLLEEAGFSKAYVSISVGGN</sequence>
<evidence type="ECO:0000313" key="2">
    <source>
        <dbReference type="Proteomes" id="UP000250235"/>
    </source>
</evidence>
<proteinExistence type="predicted"/>
<dbReference type="EMBL" id="KV293138">
    <property type="protein sequence ID" value="KZT75294.1"/>
    <property type="molecule type" value="Genomic_DNA"/>
</dbReference>
<evidence type="ECO:0000313" key="1">
    <source>
        <dbReference type="EMBL" id="KZT75294.1"/>
    </source>
</evidence>
<protein>
    <submittedName>
        <fullName evidence="1">Uncharacterized protein</fullName>
    </submittedName>
</protein>
<name>A0A2Z6ZQG7_9LAMI</name>
<gene>
    <name evidence="1" type="ORF">F511_47681</name>
</gene>
<reference evidence="1 2" key="1">
    <citation type="journal article" date="2015" name="Proc. Natl. Acad. Sci. U.S.A.">
        <title>The resurrection genome of Boea hygrometrica: A blueprint for survival of dehydration.</title>
        <authorList>
            <person name="Xiao L."/>
            <person name="Yang G."/>
            <person name="Zhang L."/>
            <person name="Yang X."/>
            <person name="Zhao S."/>
            <person name="Ji Z."/>
            <person name="Zhou Q."/>
            <person name="Hu M."/>
            <person name="Wang Y."/>
            <person name="Chen M."/>
            <person name="Xu Y."/>
            <person name="Jin H."/>
            <person name="Xiao X."/>
            <person name="Hu G."/>
            <person name="Bao F."/>
            <person name="Hu Y."/>
            <person name="Wan P."/>
            <person name="Li L."/>
            <person name="Deng X."/>
            <person name="Kuang T."/>
            <person name="Xiang C."/>
            <person name="Zhu J.K."/>
            <person name="Oliver M.J."/>
            <person name="He Y."/>
        </authorList>
    </citation>
    <scope>NUCLEOTIDE SEQUENCE [LARGE SCALE GENOMIC DNA]</scope>
    <source>
        <strain evidence="2">cv. XS01</strain>
    </source>
</reference>
<organism evidence="1 2">
    <name type="scientific">Dorcoceras hygrometricum</name>
    <dbReference type="NCBI Taxonomy" id="472368"/>
    <lineage>
        <taxon>Eukaryota</taxon>
        <taxon>Viridiplantae</taxon>
        <taxon>Streptophyta</taxon>
        <taxon>Embryophyta</taxon>
        <taxon>Tracheophyta</taxon>
        <taxon>Spermatophyta</taxon>
        <taxon>Magnoliopsida</taxon>
        <taxon>eudicotyledons</taxon>
        <taxon>Gunneridae</taxon>
        <taxon>Pentapetalae</taxon>
        <taxon>asterids</taxon>
        <taxon>lamiids</taxon>
        <taxon>Lamiales</taxon>
        <taxon>Gesneriaceae</taxon>
        <taxon>Didymocarpoideae</taxon>
        <taxon>Trichosporeae</taxon>
        <taxon>Loxocarpinae</taxon>
        <taxon>Dorcoceras</taxon>
    </lineage>
</organism>
<dbReference type="AlphaFoldDB" id="A0A2Z6ZQG7"/>
<keyword evidence="2" id="KW-1185">Reference proteome</keyword>
<dbReference type="Proteomes" id="UP000250235">
    <property type="component" value="Unassembled WGS sequence"/>
</dbReference>